<dbReference type="AlphaFoldDB" id="B3PI42"/>
<feature type="transmembrane region" description="Helical" evidence="1">
    <location>
        <begin position="26"/>
        <end position="46"/>
    </location>
</feature>
<dbReference type="EMBL" id="CP000934">
    <property type="protein sequence ID" value="ACE83069.1"/>
    <property type="molecule type" value="Genomic_DNA"/>
</dbReference>
<evidence type="ECO:0000313" key="3">
    <source>
        <dbReference type="Proteomes" id="UP000001036"/>
    </source>
</evidence>
<keyword evidence="1" id="KW-0472">Membrane</keyword>
<dbReference type="KEGG" id="cja:CJA_0381"/>
<keyword evidence="1" id="KW-1133">Transmembrane helix</keyword>
<proteinExistence type="predicted"/>
<evidence type="ECO:0000256" key="1">
    <source>
        <dbReference type="SAM" id="Phobius"/>
    </source>
</evidence>
<reference evidence="2 3" key="1">
    <citation type="journal article" date="2008" name="J. Bacteriol.">
        <title>Insights into plant cell wall degradation from the genome sequence of the soil bacterium Cellvibrio japonicus.</title>
        <authorList>
            <person name="Deboy R.T."/>
            <person name="Mongodin E.F."/>
            <person name="Fouts D.E."/>
            <person name="Tailford L.E."/>
            <person name="Khouri H."/>
            <person name="Emerson J.B."/>
            <person name="Mohamoud Y."/>
            <person name="Watkins K."/>
            <person name="Henrissat B."/>
            <person name="Gilbert H.J."/>
            <person name="Nelson K.E."/>
        </authorList>
    </citation>
    <scope>NUCLEOTIDE SEQUENCE [LARGE SCALE GENOMIC DNA]</scope>
    <source>
        <strain evidence="2 3">Ueda107</strain>
    </source>
</reference>
<dbReference type="HOGENOM" id="CLU_3133721_0_0_6"/>
<keyword evidence="3" id="KW-1185">Reference proteome</keyword>
<organism evidence="2 3">
    <name type="scientific">Cellvibrio japonicus (strain Ueda107)</name>
    <name type="common">Pseudomonas fluorescens subsp. cellulosa</name>
    <dbReference type="NCBI Taxonomy" id="498211"/>
    <lineage>
        <taxon>Bacteria</taxon>
        <taxon>Pseudomonadati</taxon>
        <taxon>Pseudomonadota</taxon>
        <taxon>Gammaproteobacteria</taxon>
        <taxon>Cellvibrionales</taxon>
        <taxon>Cellvibrionaceae</taxon>
        <taxon>Cellvibrio</taxon>
    </lineage>
</organism>
<protein>
    <submittedName>
        <fullName evidence="2">Uncharacterized protein</fullName>
    </submittedName>
</protein>
<dbReference type="STRING" id="498211.CJA_0381"/>
<evidence type="ECO:0000313" key="2">
    <source>
        <dbReference type="EMBL" id="ACE83069.1"/>
    </source>
</evidence>
<name>B3PI42_CELJU</name>
<gene>
    <name evidence="2" type="ordered locus">CJA_0381</name>
</gene>
<keyword evidence="1" id="KW-0812">Transmembrane</keyword>
<accession>B3PI42</accession>
<dbReference type="Proteomes" id="UP000001036">
    <property type="component" value="Chromosome"/>
</dbReference>
<sequence length="49" mass="5287">MSLSHSHLGFHTLTGFGPQEATAADTLSIVQFSVIASIFMTIFKLFGDN</sequence>